<dbReference type="SUPFAM" id="SSF53850">
    <property type="entry name" value="Periplasmic binding protein-like II"/>
    <property type="match status" value="1"/>
</dbReference>
<gene>
    <name evidence="3" type="ORF">ACFFIC_16685</name>
</gene>
<keyword evidence="2" id="KW-0732">Signal</keyword>
<keyword evidence="4" id="KW-1185">Reference proteome</keyword>
<name>A0ABV6IV26_9PROT</name>
<proteinExistence type="inferred from homology"/>
<dbReference type="InterPro" id="IPR042100">
    <property type="entry name" value="Bug_dom1"/>
</dbReference>
<dbReference type="Proteomes" id="UP001589789">
    <property type="component" value="Unassembled WGS sequence"/>
</dbReference>
<reference evidence="3 4" key="1">
    <citation type="submission" date="2024-09" db="EMBL/GenBank/DDBJ databases">
        <authorList>
            <person name="Sun Q."/>
            <person name="Mori K."/>
        </authorList>
    </citation>
    <scope>NUCLEOTIDE SEQUENCE [LARGE SCALE GENOMIC DNA]</scope>
    <source>
        <strain evidence="3 4">CCM 7468</strain>
    </source>
</reference>
<organism evidence="3 4">
    <name type="scientific">Muricoccus vinaceus</name>
    <dbReference type="NCBI Taxonomy" id="424704"/>
    <lineage>
        <taxon>Bacteria</taxon>
        <taxon>Pseudomonadati</taxon>
        <taxon>Pseudomonadota</taxon>
        <taxon>Alphaproteobacteria</taxon>
        <taxon>Acetobacterales</taxon>
        <taxon>Roseomonadaceae</taxon>
        <taxon>Muricoccus</taxon>
    </lineage>
</organism>
<comment type="similarity">
    <text evidence="1">Belongs to the UPF0065 (bug) family.</text>
</comment>
<dbReference type="PANTHER" id="PTHR42928:SF5">
    <property type="entry name" value="BLR1237 PROTEIN"/>
    <property type="match status" value="1"/>
</dbReference>
<sequence>MHRRFLLQAAPASLTLSAPALAQEAWPGRGITSLVGVAPGGTADLAARLLAQEFARGLSRGRPVVVENKPGAATQLATAELARSAPDGQVLLVAGAPFAINPGLFPRLPYDSRADIAPVGMLVRNGLMLLVPVASPARDLDGLLDLARARGGINLASAGNGSMSHLAIELLAQRSGAPLVHVPYRGTGPALPDLLAGHVEAMFDNPSSALPLVREGKLRALAYTGGTRSPAAPAVPTLAEATGVGGLAAENWFGLFARAGTPAPVLDRLAAAARAVLEDPAVTDRLRRDGTEPSPMARAAFAAFVAREMDGWAGVIRARGIRPG</sequence>
<accession>A0ABV6IV26</accession>
<dbReference type="RefSeq" id="WP_377052361.1">
    <property type="nucleotide sequence ID" value="NZ_JBHLVZ010000051.1"/>
</dbReference>
<evidence type="ECO:0000313" key="4">
    <source>
        <dbReference type="Proteomes" id="UP001589789"/>
    </source>
</evidence>
<dbReference type="InterPro" id="IPR005064">
    <property type="entry name" value="BUG"/>
</dbReference>
<dbReference type="Gene3D" id="3.40.190.10">
    <property type="entry name" value="Periplasmic binding protein-like II"/>
    <property type="match status" value="1"/>
</dbReference>
<feature type="chain" id="PRO_5046083933" evidence="2">
    <location>
        <begin position="23"/>
        <end position="324"/>
    </location>
</feature>
<protein>
    <submittedName>
        <fullName evidence="3">Bug family tripartite tricarboxylate transporter substrate binding protein</fullName>
    </submittedName>
</protein>
<feature type="signal peptide" evidence="2">
    <location>
        <begin position="1"/>
        <end position="22"/>
    </location>
</feature>
<evidence type="ECO:0000256" key="2">
    <source>
        <dbReference type="SAM" id="SignalP"/>
    </source>
</evidence>
<dbReference type="Gene3D" id="3.40.190.150">
    <property type="entry name" value="Bordetella uptake gene, domain 1"/>
    <property type="match status" value="1"/>
</dbReference>
<evidence type="ECO:0000313" key="3">
    <source>
        <dbReference type="EMBL" id="MFC0387172.1"/>
    </source>
</evidence>
<dbReference type="PANTHER" id="PTHR42928">
    <property type="entry name" value="TRICARBOXYLATE-BINDING PROTEIN"/>
    <property type="match status" value="1"/>
</dbReference>
<dbReference type="Pfam" id="PF03401">
    <property type="entry name" value="TctC"/>
    <property type="match status" value="1"/>
</dbReference>
<dbReference type="EMBL" id="JBHLVZ010000051">
    <property type="protein sequence ID" value="MFC0387172.1"/>
    <property type="molecule type" value="Genomic_DNA"/>
</dbReference>
<dbReference type="PIRSF" id="PIRSF017082">
    <property type="entry name" value="YflP"/>
    <property type="match status" value="1"/>
</dbReference>
<evidence type="ECO:0000256" key="1">
    <source>
        <dbReference type="ARBA" id="ARBA00006987"/>
    </source>
</evidence>
<comment type="caution">
    <text evidence="3">The sequence shown here is derived from an EMBL/GenBank/DDBJ whole genome shotgun (WGS) entry which is preliminary data.</text>
</comment>